<reference evidence="1" key="1">
    <citation type="submission" date="2021-05" db="EMBL/GenBank/DDBJ databases">
        <authorList>
            <person name="Alioto T."/>
            <person name="Alioto T."/>
            <person name="Gomez Garrido J."/>
        </authorList>
    </citation>
    <scope>NUCLEOTIDE SEQUENCE</scope>
</reference>
<organism evidence="1">
    <name type="scientific">Cacopsylla melanoneura</name>
    <dbReference type="NCBI Taxonomy" id="428564"/>
    <lineage>
        <taxon>Eukaryota</taxon>
        <taxon>Metazoa</taxon>
        <taxon>Ecdysozoa</taxon>
        <taxon>Arthropoda</taxon>
        <taxon>Hexapoda</taxon>
        <taxon>Insecta</taxon>
        <taxon>Pterygota</taxon>
        <taxon>Neoptera</taxon>
        <taxon>Paraneoptera</taxon>
        <taxon>Hemiptera</taxon>
        <taxon>Sternorrhyncha</taxon>
        <taxon>Psylloidea</taxon>
        <taxon>Psyllidae</taxon>
        <taxon>Psyllinae</taxon>
        <taxon>Cacopsylla</taxon>
    </lineage>
</organism>
<dbReference type="AlphaFoldDB" id="A0A8D8XH86"/>
<dbReference type="EMBL" id="HBUF01318812">
    <property type="protein sequence ID" value="CAG6694535.1"/>
    <property type="molecule type" value="Transcribed_RNA"/>
</dbReference>
<protein>
    <submittedName>
        <fullName evidence="1">Uncharacterized protein</fullName>
    </submittedName>
</protein>
<proteinExistence type="predicted"/>
<name>A0A8D8XH86_9HEMI</name>
<evidence type="ECO:0000313" key="1">
    <source>
        <dbReference type="EMBL" id="CAG6694535.1"/>
    </source>
</evidence>
<sequence>MYLLCTDINTLSPPPFFNFNIHILSRSNRDYISNLCSKCQLFRTSSISLFNNFLNLRFSSVFINNFIVSKVVFTNFTSTSCSCLLKDILCWITLKFNSRSAILCPPKVGHSV</sequence>
<accession>A0A8D8XH86</accession>